<sequence length="267" mass="28646">MHALTTRPGLFQAHVLASPSLWWDEGQPLKRLQAAWPQVLAVPGERLLVLSSGRNERAITTSVDAVADFLQRQPAAALQGRLRWQRVQYAQDDHGTTPQATWADGLRLAFDGWPFDMPERVTPADYTAYLAHRHRRAQRYGADVPPSLFESTHFALAHAEAGLTPQALQLVCELARRHAPTPCVQGALGRIGRAMAHSAQTRHDAQAARDAKVVQLLAAGRASASSAAGQATATDPAAPAGASTESDSFRAALARCPSPARTAPSAH</sequence>
<dbReference type="InterPro" id="IPR029058">
    <property type="entry name" value="AB_hydrolase_fold"/>
</dbReference>
<organism evidence="2 3">
    <name type="scientific">Comamonas serinivorans</name>
    <dbReference type="NCBI Taxonomy" id="1082851"/>
    <lineage>
        <taxon>Bacteria</taxon>
        <taxon>Pseudomonadati</taxon>
        <taxon>Pseudomonadota</taxon>
        <taxon>Betaproteobacteria</taxon>
        <taxon>Burkholderiales</taxon>
        <taxon>Comamonadaceae</taxon>
        <taxon>Comamonas</taxon>
    </lineage>
</organism>
<dbReference type="KEGG" id="cser:CCO03_17355"/>
<name>A0A1Y0ERC4_9BURK</name>
<evidence type="ECO:0000313" key="3">
    <source>
        <dbReference type="Proteomes" id="UP000196138"/>
    </source>
</evidence>
<gene>
    <name evidence="2" type="ORF">CCO03_17355</name>
</gene>
<dbReference type="SUPFAM" id="SSF53474">
    <property type="entry name" value="alpha/beta-Hydrolases"/>
    <property type="match status" value="1"/>
</dbReference>
<evidence type="ECO:0000313" key="2">
    <source>
        <dbReference type="EMBL" id="ARU06207.1"/>
    </source>
</evidence>
<feature type="region of interest" description="Disordered" evidence="1">
    <location>
        <begin position="224"/>
        <end position="267"/>
    </location>
</feature>
<feature type="compositionally biased region" description="Low complexity" evidence="1">
    <location>
        <begin position="224"/>
        <end position="242"/>
    </location>
</feature>
<dbReference type="Gene3D" id="3.40.50.1820">
    <property type="entry name" value="alpha/beta hydrolase"/>
    <property type="match status" value="1"/>
</dbReference>
<accession>A0A1Y0ERC4</accession>
<dbReference type="AlphaFoldDB" id="A0A1Y0ERC4"/>
<reference evidence="2 3" key="1">
    <citation type="submission" date="2017-05" db="EMBL/GenBank/DDBJ databases">
        <authorList>
            <person name="Song R."/>
            <person name="Chenine A.L."/>
            <person name="Ruprecht R.M."/>
        </authorList>
    </citation>
    <scope>NUCLEOTIDE SEQUENCE [LARGE SCALE GENOMIC DNA]</scope>
    <source>
        <strain evidence="2 3">DSM 26136</strain>
    </source>
</reference>
<evidence type="ECO:0000256" key="1">
    <source>
        <dbReference type="SAM" id="MobiDB-lite"/>
    </source>
</evidence>
<dbReference type="EMBL" id="CP021455">
    <property type="protein sequence ID" value="ARU06207.1"/>
    <property type="molecule type" value="Genomic_DNA"/>
</dbReference>
<keyword evidence="3" id="KW-1185">Reference proteome</keyword>
<dbReference type="Proteomes" id="UP000196138">
    <property type="component" value="Chromosome"/>
</dbReference>
<protein>
    <submittedName>
        <fullName evidence="2">Uncharacterized protein</fullName>
    </submittedName>
</protein>
<proteinExistence type="predicted"/>